<dbReference type="GeneID" id="20216794"/>
<dbReference type="GO" id="GO:0003729">
    <property type="term" value="F:mRNA binding"/>
    <property type="evidence" value="ECO:0000318"/>
    <property type="project" value="GO_Central"/>
</dbReference>
<organism evidence="4 5">
    <name type="scientific">Helobdella robusta</name>
    <name type="common">Californian leech</name>
    <dbReference type="NCBI Taxonomy" id="6412"/>
    <lineage>
        <taxon>Eukaryota</taxon>
        <taxon>Metazoa</taxon>
        <taxon>Spiralia</taxon>
        <taxon>Lophotrochozoa</taxon>
        <taxon>Annelida</taxon>
        <taxon>Clitellata</taxon>
        <taxon>Hirudinea</taxon>
        <taxon>Rhynchobdellida</taxon>
        <taxon>Glossiphoniidae</taxon>
        <taxon>Helobdella</taxon>
    </lineage>
</organism>
<dbReference type="PROSITE" id="PS50102">
    <property type="entry name" value="RRM"/>
    <property type="match status" value="1"/>
</dbReference>
<dbReference type="GO" id="GO:0000381">
    <property type="term" value="P:regulation of alternative mRNA splicing, via spliceosome"/>
    <property type="evidence" value="ECO:0000318"/>
    <property type="project" value="GO_Central"/>
</dbReference>
<feature type="domain" description="RRM" evidence="2">
    <location>
        <begin position="15"/>
        <end position="94"/>
    </location>
</feature>
<keyword evidence="1" id="KW-0694">RNA-binding</keyword>
<dbReference type="OMA" id="IHFASIK"/>
<reference evidence="5" key="1">
    <citation type="submission" date="2012-12" db="EMBL/GenBank/DDBJ databases">
        <authorList>
            <person name="Hellsten U."/>
            <person name="Grimwood J."/>
            <person name="Chapman J.A."/>
            <person name="Shapiro H."/>
            <person name="Aerts A."/>
            <person name="Otillar R.P."/>
            <person name="Terry A.Y."/>
            <person name="Boore J.L."/>
            <person name="Simakov O."/>
            <person name="Marletaz F."/>
            <person name="Cho S.-J."/>
            <person name="Edsinger-Gonzales E."/>
            <person name="Havlak P."/>
            <person name="Kuo D.-H."/>
            <person name="Larsson T."/>
            <person name="Lv J."/>
            <person name="Arendt D."/>
            <person name="Savage R."/>
            <person name="Osoegawa K."/>
            <person name="de Jong P."/>
            <person name="Lindberg D.R."/>
            <person name="Seaver E.C."/>
            <person name="Weisblat D.A."/>
            <person name="Putnam N.H."/>
            <person name="Grigoriev I.V."/>
            <person name="Rokhsar D.S."/>
        </authorList>
    </citation>
    <scope>NUCLEOTIDE SEQUENCE</scope>
</reference>
<dbReference type="KEGG" id="hro:HELRODRAFT_87714"/>
<evidence type="ECO:0000313" key="3">
    <source>
        <dbReference type="EMBL" id="ESN94058.1"/>
    </source>
</evidence>
<dbReference type="Gene3D" id="3.30.70.330">
    <property type="match status" value="1"/>
</dbReference>
<dbReference type="Pfam" id="PF00076">
    <property type="entry name" value="RRM_1"/>
    <property type="match status" value="1"/>
</dbReference>
<sequence length="124" mass="14700">MSSDRRRPVDWESLISLKIDNLSSKTSTDQLRKWFDKFGEIGDVYIPRDPYGKESNRGYGFVRFYDYRDAEDAADSMDRTILDGREIKVQLARHNRSNKADFLKNSRRNYHRRCGNILLTYIII</sequence>
<accession>T1G6U7</accession>
<gene>
    <name evidence="4" type="primary">20216794</name>
    <name evidence="3" type="ORF">HELRODRAFT_87714</name>
</gene>
<proteinExistence type="predicted"/>
<dbReference type="EMBL" id="KB097572">
    <property type="protein sequence ID" value="ESN94058.1"/>
    <property type="molecule type" value="Genomic_DNA"/>
</dbReference>
<dbReference type="RefSeq" id="XP_009027762.1">
    <property type="nucleotide sequence ID" value="XM_009029514.1"/>
</dbReference>
<keyword evidence="5" id="KW-1185">Reference proteome</keyword>
<dbReference type="HOGENOM" id="CLU_012062_28_5_1"/>
<dbReference type="CDD" id="cd12311">
    <property type="entry name" value="RRM_SRSF2_SRSF8"/>
    <property type="match status" value="1"/>
</dbReference>
<reference evidence="3 5" key="2">
    <citation type="journal article" date="2013" name="Nature">
        <title>Insights into bilaterian evolution from three spiralian genomes.</title>
        <authorList>
            <person name="Simakov O."/>
            <person name="Marletaz F."/>
            <person name="Cho S.J."/>
            <person name="Edsinger-Gonzales E."/>
            <person name="Havlak P."/>
            <person name="Hellsten U."/>
            <person name="Kuo D.H."/>
            <person name="Larsson T."/>
            <person name="Lv J."/>
            <person name="Arendt D."/>
            <person name="Savage R."/>
            <person name="Osoegawa K."/>
            <person name="de Jong P."/>
            <person name="Grimwood J."/>
            <person name="Chapman J.A."/>
            <person name="Shapiro H."/>
            <person name="Aerts A."/>
            <person name="Otillar R.P."/>
            <person name="Terry A.Y."/>
            <person name="Boore J.L."/>
            <person name="Grigoriev I.V."/>
            <person name="Lindberg D.R."/>
            <person name="Seaver E.C."/>
            <person name="Weisblat D.A."/>
            <person name="Putnam N.H."/>
            <person name="Rokhsar D.S."/>
        </authorList>
    </citation>
    <scope>NUCLEOTIDE SEQUENCE</scope>
</reference>
<dbReference type="SMART" id="SM00360">
    <property type="entry name" value="RRM"/>
    <property type="match status" value="1"/>
</dbReference>
<dbReference type="InterPro" id="IPR000504">
    <property type="entry name" value="RRM_dom"/>
</dbReference>
<dbReference type="SUPFAM" id="SSF54928">
    <property type="entry name" value="RNA-binding domain, RBD"/>
    <property type="match status" value="1"/>
</dbReference>
<evidence type="ECO:0000313" key="4">
    <source>
        <dbReference type="EnsemblMetazoa" id="HelroP87714"/>
    </source>
</evidence>
<reference evidence="4" key="3">
    <citation type="submission" date="2015-06" db="UniProtKB">
        <authorList>
            <consortium name="EnsemblMetazoa"/>
        </authorList>
    </citation>
    <scope>IDENTIFICATION</scope>
</reference>
<evidence type="ECO:0000256" key="1">
    <source>
        <dbReference type="PROSITE-ProRule" id="PRU00176"/>
    </source>
</evidence>
<dbReference type="OrthoDB" id="8093034at2759"/>
<dbReference type="GO" id="GO:0016607">
    <property type="term" value="C:nuclear speck"/>
    <property type="evidence" value="ECO:0000318"/>
    <property type="project" value="GO_Central"/>
</dbReference>
<dbReference type="STRING" id="6412.T1G6U7"/>
<dbReference type="InterPro" id="IPR012677">
    <property type="entry name" value="Nucleotide-bd_a/b_plait_sf"/>
</dbReference>
<dbReference type="EMBL" id="AMQM01007130">
    <property type="status" value="NOT_ANNOTATED_CDS"/>
    <property type="molecule type" value="Genomic_DNA"/>
</dbReference>
<dbReference type="EnsemblMetazoa" id="HelroT87714">
    <property type="protein sequence ID" value="HelroP87714"/>
    <property type="gene ID" value="HelroG87714"/>
</dbReference>
<evidence type="ECO:0000259" key="2">
    <source>
        <dbReference type="PROSITE" id="PS50102"/>
    </source>
</evidence>
<protein>
    <recommendedName>
        <fullName evidence="2">RRM domain-containing protein</fullName>
    </recommendedName>
</protein>
<dbReference type="CTD" id="20216794"/>
<dbReference type="PANTHER" id="PTHR48034">
    <property type="entry name" value="TRANSFORMER-2 SEX-DETERMINING PROTEIN-RELATED"/>
    <property type="match status" value="1"/>
</dbReference>
<evidence type="ECO:0000313" key="5">
    <source>
        <dbReference type="Proteomes" id="UP000015101"/>
    </source>
</evidence>
<dbReference type="AlphaFoldDB" id="T1G6U7"/>
<dbReference type="InParanoid" id="T1G6U7"/>
<name>T1G6U7_HELRO</name>
<dbReference type="eggNOG" id="KOG4207">
    <property type="taxonomic scope" value="Eukaryota"/>
</dbReference>
<dbReference type="Proteomes" id="UP000015101">
    <property type="component" value="Unassembled WGS sequence"/>
</dbReference>
<dbReference type="InterPro" id="IPR050441">
    <property type="entry name" value="RBM"/>
</dbReference>
<dbReference type="InterPro" id="IPR035979">
    <property type="entry name" value="RBD_domain_sf"/>
</dbReference>